<reference evidence="14" key="2">
    <citation type="submission" date="2021-04" db="EMBL/GenBank/DDBJ databases">
        <authorList>
            <person name="Gilroy R."/>
        </authorList>
    </citation>
    <scope>NUCLEOTIDE SEQUENCE</scope>
    <source>
        <strain evidence="14">ChiBcec1-1630</strain>
    </source>
</reference>
<sequence>MSFNRKHLLLYAVTDSGKDADRPLPKRVESALKGGATCIQLREKELRGEALIKEAEEIRALCAAYRVPLIINDDVDLAIRLDADGVHVGQQDMEAKEARRRLGPEKIIGVSARTVEQAVQAWKDGADYLGVGAVFHTGSKADARQIEHETLRRICSAVPIPAVAIGGIAEKNALELAGSGISGIAVISAIFAEEDVEAAAARMKKLAERIVGAQEQQGRKV</sequence>
<evidence type="ECO:0000256" key="5">
    <source>
        <dbReference type="ARBA" id="ARBA00022977"/>
    </source>
</evidence>
<feature type="binding site" evidence="9">
    <location>
        <position position="72"/>
    </location>
    <ligand>
        <name>4-amino-2-methyl-5-(diphosphooxymethyl)pyrimidine</name>
        <dbReference type="ChEBI" id="CHEBI:57841"/>
    </ligand>
</feature>
<dbReference type="InterPro" id="IPR034291">
    <property type="entry name" value="TMP_synthase"/>
</dbReference>
<dbReference type="Gene3D" id="3.20.20.70">
    <property type="entry name" value="Aldolase class I"/>
    <property type="match status" value="1"/>
</dbReference>
<feature type="binding site" evidence="9">
    <location>
        <position position="111"/>
    </location>
    <ligand>
        <name>4-amino-2-methyl-5-(diphosphooxymethyl)pyrimidine</name>
        <dbReference type="ChEBI" id="CHEBI:57841"/>
    </ligand>
</feature>
<dbReference type="GO" id="GO:0000287">
    <property type="term" value="F:magnesium ion binding"/>
    <property type="evidence" value="ECO:0007669"/>
    <property type="project" value="UniProtKB-UniRule"/>
</dbReference>
<evidence type="ECO:0000256" key="3">
    <source>
        <dbReference type="ARBA" id="ARBA00022723"/>
    </source>
</evidence>
<evidence type="ECO:0000313" key="14">
    <source>
        <dbReference type="EMBL" id="HJC87569.1"/>
    </source>
</evidence>
<comment type="cofactor">
    <cofactor evidence="9">
        <name>Mg(2+)</name>
        <dbReference type="ChEBI" id="CHEBI:18420"/>
    </cofactor>
    <text evidence="9">Binds 1 Mg(2+) ion per subunit.</text>
</comment>
<dbReference type="InterPro" id="IPR022998">
    <property type="entry name" value="ThiamineP_synth_TenI"/>
</dbReference>
<evidence type="ECO:0000313" key="15">
    <source>
        <dbReference type="Proteomes" id="UP000823922"/>
    </source>
</evidence>
<dbReference type="GO" id="GO:0005737">
    <property type="term" value="C:cytoplasm"/>
    <property type="evidence" value="ECO:0007669"/>
    <property type="project" value="TreeGrafter"/>
</dbReference>
<comment type="pathway">
    <text evidence="1 9 11">Cofactor biosynthesis; thiamine diphosphate biosynthesis; thiamine phosphate from 4-amino-2-methyl-5-diphosphomethylpyrimidine and 4-methyl-5-(2-phosphoethyl)-thiazole: step 1/1.</text>
</comment>
<evidence type="ECO:0000256" key="4">
    <source>
        <dbReference type="ARBA" id="ARBA00022842"/>
    </source>
</evidence>
<dbReference type="NCBIfam" id="TIGR00693">
    <property type="entry name" value="thiE"/>
    <property type="match status" value="1"/>
</dbReference>
<evidence type="ECO:0000256" key="9">
    <source>
        <dbReference type="HAMAP-Rule" id="MF_00097"/>
    </source>
</evidence>
<keyword evidence="12" id="KW-0175">Coiled coil</keyword>
<evidence type="ECO:0000256" key="6">
    <source>
        <dbReference type="ARBA" id="ARBA00047334"/>
    </source>
</evidence>
<feature type="binding site" evidence="9">
    <location>
        <begin position="40"/>
        <end position="44"/>
    </location>
    <ligand>
        <name>4-amino-2-methyl-5-(diphosphooxymethyl)pyrimidine</name>
        <dbReference type="ChEBI" id="CHEBI:57841"/>
    </ligand>
</feature>
<dbReference type="Proteomes" id="UP000823922">
    <property type="component" value="Unassembled WGS sequence"/>
</dbReference>
<dbReference type="EC" id="2.5.1.3" evidence="9"/>
<dbReference type="PANTHER" id="PTHR20857">
    <property type="entry name" value="THIAMINE-PHOSPHATE PYROPHOSPHORYLASE"/>
    <property type="match status" value="1"/>
</dbReference>
<organism evidence="14 15">
    <name type="scientific">Candidatus Eisenbergiella intestinigallinarum</name>
    <dbReference type="NCBI Taxonomy" id="2838549"/>
    <lineage>
        <taxon>Bacteria</taxon>
        <taxon>Bacillati</taxon>
        <taxon>Bacillota</taxon>
        <taxon>Clostridia</taxon>
        <taxon>Lachnospirales</taxon>
        <taxon>Lachnospiraceae</taxon>
        <taxon>Eisenbergiella</taxon>
    </lineage>
</organism>
<dbReference type="InterPro" id="IPR036206">
    <property type="entry name" value="ThiamineP_synth_sf"/>
</dbReference>
<keyword evidence="3 9" id="KW-0479">Metal-binding</keyword>
<keyword evidence="5 9" id="KW-0784">Thiamine biosynthesis</keyword>
<dbReference type="EMBL" id="DWVS01000150">
    <property type="protein sequence ID" value="HJC87569.1"/>
    <property type="molecule type" value="Genomic_DNA"/>
</dbReference>
<dbReference type="HAMAP" id="MF_00097">
    <property type="entry name" value="TMP_synthase"/>
    <property type="match status" value="1"/>
</dbReference>
<dbReference type="GO" id="GO:0009228">
    <property type="term" value="P:thiamine biosynthetic process"/>
    <property type="evidence" value="ECO:0007669"/>
    <property type="project" value="UniProtKB-KW"/>
</dbReference>
<accession>A0A9D2TSZ4</accession>
<evidence type="ECO:0000256" key="10">
    <source>
        <dbReference type="RuleBase" id="RU003826"/>
    </source>
</evidence>
<evidence type="ECO:0000256" key="12">
    <source>
        <dbReference type="SAM" id="Coils"/>
    </source>
</evidence>
<feature type="binding site" evidence="9">
    <location>
        <begin position="187"/>
        <end position="188"/>
    </location>
    <ligand>
        <name>2-[(2R,5Z)-2-carboxy-4-methylthiazol-5(2H)-ylidene]ethyl phosphate</name>
        <dbReference type="ChEBI" id="CHEBI:62899"/>
    </ligand>
</feature>
<evidence type="ECO:0000256" key="11">
    <source>
        <dbReference type="RuleBase" id="RU004253"/>
    </source>
</evidence>
<name>A0A9D2TSZ4_9FIRM</name>
<dbReference type="CDD" id="cd00564">
    <property type="entry name" value="TMP_TenI"/>
    <property type="match status" value="1"/>
</dbReference>
<gene>
    <name evidence="9 14" type="primary">thiE</name>
    <name evidence="14" type="ORF">H9926_06120</name>
</gene>
<keyword evidence="4 9" id="KW-0460">Magnesium</keyword>
<feature type="binding site" evidence="9">
    <location>
        <position position="140"/>
    </location>
    <ligand>
        <name>4-amino-2-methyl-5-(diphosphooxymethyl)pyrimidine</name>
        <dbReference type="ChEBI" id="CHEBI:57841"/>
    </ligand>
</feature>
<feature type="binding site" evidence="9">
    <location>
        <begin position="137"/>
        <end position="139"/>
    </location>
    <ligand>
        <name>2-[(2R,5Z)-2-carboxy-4-methylthiazol-5(2H)-ylidene]ethyl phosphate</name>
        <dbReference type="ChEBI" id="CHEBI:62899"/>
    </ligand>
</feature>
<dbReference type="Pfam" id="PF02581">
    <property type="entry name" value="TMP-TENI"/>
    <property type="match status" value="1"/>
</dbReference>
<feature type="binding site" evidence="9">
    <location>
        <position position="73"/>
    </location>
    <ligand>
        <name>Mg(2+)</name>
        <dbReference type="ChEBI" id="CHEBI:18420"/>
    </ligand>
</feature>
<evidence type="ECO:0000256" key="2">
    <source>
        <dbReference type="ARBA" id="ARBA00022679"/>
    </source>
</evidence>
<comment type="function">
    <text evidence="9">Condenses 4-methyl-5-(beta-hydroxyethyl)thiazole monophosphate (THZ-P) and 2-methyl-4-amino-5-hydroxymethyl pyrimidine pyrophosphate (HMP-PP) to form thiamine monophosphate (TMP).</text>
</comment>
<comment type="catalytic activity">
    <reaction evidence="7 9 10">
        <text>2-(2-carboxy-4-methylthiazol-5-yl)ethyl phosphate + 4-amino-2-methyl-5-(diphosphooxymethyl)pyrimidine + 2 H(+) = thiamine phosphate + CO2 + diphosphate</text>
        <dbReference type="Rhea" id="RHEA:47848"/>
        <dbReference type="ChEBI" id="CHEBI:15378"/>
        <dbReference type="ChEBI" id="CHEBI:16526"/>
        <dbReference type="ChEBI" id="CHEBI:33019"/>
        <dbReference type="ChEBI" id="CHEBI:37575"/>
        <dbReference type="ChEBI" id="CHEBI:57841"/>
        <dbReference type="ChEBI" id="CHEBI:62890"/>
        <dbReference type="EC" id="2.5.1.3"/>
    </reaction>
</comment>
<proteinExistence type="inferred from homology"/>
<feature type="binding site" evidence="9">
    <location>
        <position position="167"/>
    </location>
    <ligand>
        <name>2-[(2R,5Z)-2-carboxy-4-methylthiazol-5(2H)-ylidene]ethyl phosphate</name>
        <dbReference type="ChEBI" id="CHEBI:62899"/>
    </ligand>
</feature>
<dbReference type="GO" id="GO:0009229">
    <property type="term" value="P:thiamine diphosphate biosynthetic process"/>
    <property type="evidence" value="ECO:0007669"/>
    <property type="project" value="UniProtKB-UniRule"/>
</dbReference>
<evidence type="ECO:0000256" key="7">
    <source>
        <dbReference type="ARBA" id="ARBA00047851"/>
    </source>
</evidence>
<comment type="similarity">
    <text evidence="9 10">Belongs to the thiamine-phosphate synthase family.</text>
</comment>
<keyword evidence="2 9" id="KW-0808">Transferase</keyword>
<dbReference type="GO" id="GO:0004789">
    <property type="term" value="F:thiamine-phosphate diphosphorylase activity"/>
    <property type="evidence" value="ECO:0007669"/>
    <property type="project" value="UniProtKB-UniRule"/>
</dbReference>
<dbReference type="FunFam" id="3.20.20.70:FF:000096">
    <property type="entry name" value="Thiamine-phosphate synthase"/>
    <property type="match status" value="1"/>
</dbReference>
<dbReference type="InterPro" id="IPR013785">
    <property type="entry name" value="Aldolase_TIM"/>
</dbReference>
<comment type="caution">
    <text evidence="14">The sequence shown here is derived from an EMBL/GenBank/DDBJ whole genome shotgun (WGS) entry which is preliminary data.</text>
</comment>
<feature type="domain" description="Thiamine phosphate synthase/TenI" evidence="13">
    <location>
        <begin position="10"/>
        <end position="190"/>
    </location>
</feature>
<reference evidence="14" key="1">
    <citation type="journal article" date="2021" name="PeerJ">
        <title>Extensive microbial diversity within the chicken gut microbiome revealed by metagenomics and culture.</title>
        <authorList>
            <person name="Gilroy R."/>
            <person name="Ravi A."/>
            <person name="Getino M."/>
            <person name="Pursley I."/>
            <person name="Horton D.L."/>
            <person name="Alikhan N.F."/>
            <person name="Baker D."/>
            <person name="Gharbi K."/>
            <person name="Hall N."/>
            <person name="Watson M."/>
            <person name="Adriaenssens E.M."/>
            <person name="Foster-Nyarko E."/>
            <person name="Jarju S."/>
            <person name="Secka A."/>
            <person name="Antonio M."/>
            <person name="Oren A."/>
            <person name="Chaudhuri R.R."/>
            <person name="La Ragione R."/>
            <person name="Hildebrand F."/>
            <person name="Pallen M.J."/>
        </authorList>
    </citation>
    <scope>NUCLEOTIDE SEQUENCE</scope>
    <source>
        <strain evidence="14">ChiBcec1-1630</strain>
    </source>
</reference>
<comment type="catalytic activity">
    <reaction evidence="8 9 10">
        <text>2-[(2R,5Z)-2-carboxy-4-methylthiazol-5(2H)-ylidene]ethyl phosphate + 4-amino-2-methyl-5-(diphosphooxymethyl)pyrimidine + 2 H(+) = thiamine phosphate + CO2 + diphosphate</text>
        <dbReference type="Rhea" id="RHEA:47844"/>
        <dbReference type="ChEBI" id="CHEBI:15378"/>
        <dbReference type="ChEBI" id="CHEBI:16526"/>
        <dbReference type="ChEBI" id="CHEBI:33019"/>
        <dbReference type="ChEBI" id="CHEBI:37575"/>
        <dbReference type="ChEBI" id="CHEBI:57841"/>
        <dbReference type="ChEBI" id="CHEBI:62899"/>
        <dbReference type="EC" id="2.5.1.3"/>
    </reaction>
</comment>
<dbReference type="AlphaFoldDB" id="A0A9D2TSZ4"/>
<comment type="catalytic activity">
    <reaction evidence="6 9 10">
        <text>4-methyl-5-(2-phosphooxyethyl)-thiazole + 4-amino-2-methyl-5-(diphosphooxymethyl)pyrimidine + H(+) = thiamine phosphate + diphosphate</text>
        <dbReference type="Rhea" id="RHEA:22328"/>
        <dbReference type="ChEBI" id="CHEBI:15378"/>
        <dbReference type="ChEBI" id="CHEBI:33019"/>
        <dbReference type="ChEBI" id="CHEBI:37575"/>
        <dbReference type="ChEBI" id="CHEBI:57841"/>
        <dbReference type="ChEBI" id="CHEBI:58296"/>
        <dbReference type="EC" id="2.5.1.3"/>
    </reaction>
</comment>
<evidence type="ECO:0000259" key="13">
    <source>
        <dbReference type="Pfam" id="PF02581"/>
    </source>
</evidence>
<dbReference type="PANTHER" id="PTHR20857:SF15">
    <property type="entry name" value="THIAMINE-PHOSPHATE SYNTHASE"/>
    <property type="match status" value="1"/>
</dbReference>
<evidence type="ECO:0000256" key="8">
    <source>
        <dbReference type="ARBA" id="ARBA00047883"/>
    </source>
</evidence>
<evidence type="ECO:0000256" key="1">
    <source>
        <dbReference type="ARBA" id="ARBA00005165"/>
    </source>
</evidence>
<protein>
    <recommendedName>
        <fullName evidence="9">Thiamine-phosphate synthase</fullName>
        <shortName evidence="9">TP synthase</shortName>
        <shortName evidence="9">TPS</shortName>
        <ecNumber evidence="9">2.5.1.3</ecNumber>
    </recommendedName>
    <alternativeName>
        <fullName evidence="9">Thiamine-phosphate pyrophosphorylase</fullName>
        <shortName evidence="9">TMP pyrophosphorylase</shortName>
        <shortName evidence="9">TMP-PPase</shortName>
    </alternativeName>
</protein>
<feature type="binding site" evidence="9">
    <location>
        <position position="92"/>
    </location>
    <ligand>
        <name>Mg(2+)</name>
        <dbReference type="ChEBI" id="CHEBI:18420"/>
    </ligand>
</feature>
<dbReference type="SUPFAM" id="SSF51391">
    <property type="entry name" value="Thiamin phosphate synthase"/>
    <property type="match status" value="1"/>
</dbReference>
<feature type="coiled-coil region" evidence="12">
    <location>
        <begin position="189"/>
        <end position="216"/>
    </location>
</feature>